<comment type="caution">
    <text evidence="8">The sequence shown here is derived from an EMBL/GenBank/DDBJ whole genome shotgun (WGS) entry which is preliminary data.</text>
</comment>
<feature type="transmembrane region" description="Helical" evidence="6">
    <location>
        <begin position="214"/>
        <end position="235"/>
    </location>
</feature>
<name>A0ABR7LKH4_9ACTN</name>
<protein>
    <submittedName>
        <fullName evidence="8">Phosphatase PAP2 family protein</fullName>
    </submittedName>
</protein>
<feature type="region of interest" description="Disordered" evidence="5">
    <location>
        <begin position="1"/>
        <end position="28"/>
    </location>
</feature>
<sequence>MAQTILPASRGRTATRSRTPVERASRAERPKTAAPALWRELLLLVFSYCAYSLTRLVLDPGSTTSAFAHADQILDFERMLGIDVELGLNQALLEAPWLARAANVFYATAHFAVTLGVMVWLYRHRPRYYRWFRTSLIVATAVALIGFWAYPLAPPRFMPGDGFVDPVTALQTLGLYSAPGSGALTNQYAAMPSMHAGWALWCGFILVRLSTQRWAKVLGMLYPATTVLVILATANHYVLDVVAGIALIVGALTGSWWFYRRSLVSKKESALLRESDLPVRGPAFSGDVRQFGV</sequence>
<dbReference type="CDD" id="cd03386">
    <property type="entry name" value="PAP2_Aur1_like"/>
    <property type="match status" value="1"/>
</dbReference>
<accession>A0ABR7LKH4</accession>
<evidence type="ECO:0000256" key="5">
    <source>
        <dbReference type="SAM" id="MobiDB-lite"/>
    </source>
</evidence>
<dbReference type="SUPFAM" id="SSF48317">
    <property type="entry name" value="Acid phosphatase/Vanadium-dependent haloperoxidase"/>
    <property type="match status" value="1"/>
</dbReference>
<dbReference type="PANTHER" id="PTHR31310">
    <property type="match status" value="1"/>
</dbReference>
<feature type="transmembrane region" description="Helical" evidence="6">
    <location>
        <begin position="188"/>
        <end position="207"/>
    </location>
</feature>
<evidence type="ECO:0000313" key="8">
    <source>
        <dbReference type="EMBL" id="MBC6465336.1"/>
    </source>
</evidence>
<keyword evidence="4 6" id="KW-0472">Membrane</keyword>
<feature type="compositionally biased region" description="Basic and acidic residues" evidence="5">
    <location>
        <begin position="19"/>
        <end position="28"/>
    </location>
</feature>
<dbReference type="PANTHER" id="PTHR31310:SF7">
    <property type="entry name" value="PA-PHOSPHATASE RELATED-FAMILY PROTEIN DDB_G0268928"/>
    <property type="match status" value="1"/>
</dbReference>
<dbReference type="EMBL" id="JABVEC010000004">
    <property type="protein sequence ID" value="MBC6465336.1"/>
    <property type="molecule type" value="Genomic_DNA"/>
</dbReference>
<evidence type="ECO:0000256" key="2">
    <source>
        <dbReference type="ARBA" id="ARBA00022692"/>
    </source>
</evidence>
<feature type="transmembrane region" description="Helical" evidence="6">
    <location>
        <begin position="134"/>
        <end position="153"/>
    </location>
</feature>
<proteinExistence type="predicted"/>
<keyword evidence="3 6" id="KW-1133">Transmembrane helix</keyword>
<dbReference type="InterPro" id="IPR036938">
    <property type="entry name" value="PAP2/HPO_sf"/>
</dbReference>
<dbReference type="Proteomes" id="UP000805614">
    <property type="component" value="Unassembled WGS sequence"/>
</dbReference>
<reference evidence="8 9" key="1">
    <citation type="submission" date="2020-06" db="EMBL/GenBank/DDBJ databases">
        <title>Actinomadura xiongansis sp. nov., isolated from soil of Baiyangdian.</title>
        <authorList>
            <person name="Zhang X."/>
        </authorList>
    </citation>
    <scope>NUCLEOTIDE SEQUENCE [LARGE SCALE GENOMIC DNA]</scope>
    <source>
        <strain evidence="8 9">HBUM206468</strain>
    </source>
</reference>
<evidence type="ECO:0000256" key="4">
    <source>
        <dbReference type="ARBA" id="ARBA00023136"/>
    </source>
</evidence>
<gene>
    <name evidence="8" type="ORF">HKK74_07500</name>
</gene>
<dbReference type="InterPro" id="IPR052185">
    <property type="entry name" value="IPC_Synthase-Related"/>
</dbReference>
<keyword evidence="2 6" id="KW-0812">Transmembrane</keyword>
<evidence type="ECO:0000256" key="1">
    <source>
        <dbReference type="ARBA" id="ARBA00004141"/>
    </source>
</evidence>
<dbReference type="RefSeq" id="WP_187242353.1">
    <property type="nucleotide sequence ID" value="NZ_BAAAOK010000015.1"/>
</dbReference>
<feature type="transmembrane region" description="Helical" evidence="6">
    <location>
        <begin position="241"/>
        <end position="259"/>
    </location>
</feature>
<dbReference type="Pfam" id="PF14378">
    <property type="entry name" value="PAP2_3"/>
    <property type="match status" value="1"/>
</dbReference>
<comment type="subcellular location">
    <subcellularLocation>
        <location evidence="1">Membrane</location>
        <topology evidence="1">Multi-pass membrane protein</topology>
    </subcellularLocation>
</comment>
<feature type="domain" description="Inositolphosphotransferase Aur1/Ipt1" evidence="7">
    <location>
        <begin position="72"/>
        <end position="252"/>
    </location>
</feature>
<feature type="transmembrane region" description="Helical" evidence="6">
    <location>
        <begin position="104"/>
        <end position="122"/>
    </location>
</feature>
<evidence type="ECO:0000259" key="7">
    <source>
        <dbReference type="Pfam" id="PF14378"/>
    </source>
</evidence>
<organism evidence="8 9">
    <name type="scientific">Actinomadura alba</name>
    <dbReference type="NCBI Taxonomy" id="406431"/>
    <lineage>
        <taxon>Bacteria</taxon>
        <taxon>Bacillati</taxon>
        <taxon>Actinomycetota</taxon>
        <taxon>Actinomycetes</taxon>
        <taxon>Streptosporangiales</taxon>
        <taxon>Thermomonosporaceae</taxon>
        <taxon>Actinomadura</taxon>
    </lineage>
</organism>
<feature type="compositionally biased region" description="Low complexity" evidence="5">
    <location>
        <begin position="8"/>
        <end position="18"/>
    </location>
</feature>
<dbReference type="InterPro" id="IPR026841">
    <property type="entry name" value="Aur1/Ipt1"/>
</dbReference>
<keyword evidence="9" id="KW-1185">Reference proteome</keyword>
<evidence type="ECO:0000313" key="9">
    <source>
        <dbReference type="Proteomes" id="UP000805614"/>
    </source>
</evidence>
<evidence type="ECO:0000256" key="3">
    <source>
        <dbReference type="ARBA" id="ARBA00022989"/>
    </source>
</evidence>
<evidence type="ECO:0000256" key="6">
    <source>
        <dbReference type="SAM" id="Phobius"/>
    </source>
</evidence>
<dbReference type="Gene3D" id="1.20.144.10">
    <property type="entry name" value="Phosphatidic acid phosphatase type 2/haloperoxidase"/>
    <property type="match status" value="1"/>
</dbReference>
<feature type="transmembrane region" description="Helical" evidence="6">
    <location>
        <begin position="36"/>
        <end position="54"/>
    </location>
</feature>